<dbReference type="STRING" id="1314783.A0A165N0Y6"/>
<feature type="region of interest" description="Disordered" evidence="1">
    <location>
        <begin position="1"/>
        <end position="22"/>
    </location>
</feature>
<feature type="region of interest" description="Disordered" evidence="1">
    <location>
        <begin position="216"/>
        <end position="257"/>
    </location>
</feature>
<dbReference type="Proteomes" id="UP000076727">
    <property type="component" value="Unassembled WGS sequence"/>
</dbReference>
<keyword evidence="3" id="KW-1185">Reference proteome</keyword>
<sequence>MRKPRAPKAKPAAPPKPVPKPLWTRIETSLDQPAAEARIYIREFVQRFSSVLNISKTHLDELEEIAGTTGEHGARIGDDEEDEVEGWVSEPCVKAIILSLLVAIANSTDNEVIAKVAKGPIGDVRASGANLNKIWMALASLRDGLRKVPSSPFRYPDPLPPSSRVVYRTTRGIHQADTDLFVGNSAQLVPIVSALVESALHTKAIREELDHGVEHEKSLTRDVREETSRQKANWDELKAKGKEKGPSKAEREQHKQALQDIEHAHRVVSSDHILRYAPLGQDHEGRVYYLLTPSEAEREAALQLIAGKDSKVKINRRRGGLTEEDRRTMRRWSWFVAVWGKLPNGAAVDNDDDDEIEDAGDEERWWGFYEPGEIRKMAEWIAMKCELGDAKSKRRVRSGEGSGAHSADGKTLEKTAFGSSPETSRPPSPMSDLPSDDEDDDTGRDSDEEDDISAYMRVSSQGKPIPTKRQLRGLVDGLQEYADLLQWRIRRIGGESGSEAGEIHAENANSAIPAKKFYQ</sequence>
<reference evidence="2 3" key="1">
    <citation type="journal article" date="2016" name="Mol. Biol. Evol.">
        <title>Comparative Genomics of Early-Diverging Mushroom-Forming Fungi Provides Insights into the Origins of Lignocellulose Decay Capabilities.</title>
        <authorList>
            <person name="Nagy L.G."/>
            <person name="Riley R."/>
            <person name="Tritt A."/>
            <person name="Adam C."/>
            <person name="Daum C."/>
            <person name="Floudas D."/>
            <person name="Sun H."/>
            <person name="Yadav J.S."/>
            <person name="Pangilinan J."/>
            <person name="Larsson K.H."/>
            <person name="Matsuura K."/>
            <person name="Barry K."/>
            <person name="Labutti K."/>
            <person name="Kuo R."/>
            <person name="Ohm R.A."/>
            <person name="Bhattacharya S.S."/>
            <person name="Shirouzu T."/>
            <person name="Yoshinaga Y."/>
            <person name="Martin F.M."/>
            <person name="Grigoriev I.V."/>
            <person name="Hibbett D.S."/>
        </authorList>
    </citation>
    <scope>NUCLEOTIDE SEQUENCE [LARGE SCALE GENOMIC DNA]</scope>
    <source>
        <strain evidence="2 3">L-15889</strain>
    </source>
</reference>
<feature type="compositionally biased region" description="Acidic residues" evidence="1">
    <location>
        <begin position="434"/>
        <end position="452"/>
    </location>
</feature>
<dbReference type="OrthoDB" id="298344at2759"/>
<dbReference type="AlphaFoldDB" id="A0A165N0Y6"/>
<evidence type="ECO:0000313" key="3">
    <source>
        <dbReference type="Proteomes" id="UP000076727"/>
    </source>
</evidence>
<feature type="region of interest" description="Disordered" evidence="1">
    <location>
        <begin position="391"/>
        <end position="465"/>
    </location>
</feature>
<organism evidence="2 3">
    <name type="scientific">Daedalea quercina L-15889</name>
    <dbReference type="NCBI Taxonomy" id="1314783"/>
    <lineage>
        <taxon>Eukaryota</taxon>
        <taxon>Fungi</taxon>
        <taxon>Dikarya</taxon>
        <taxon>Basidiomycota</taxon>
        <taxon>Agaricomycotina</taxon>
        <taxon>Agaricomycetes</taxon>
        <taxon>Polyporales</taxon>
        <taxon>Fomitopsis</taxon>
    </lineage>
</organism>
<name>A0A165N0Y6_9APHY</name>
<dbReference type="EMBL" id="KV429090">
    <property type="protein sequence ID" value="KZT66373.1"/>
    <property type="molecule type" value="Genomic_DNA"/>
</dbReference>
<accession>A0A165N0Y6</accession>
<protein>
    <submittedName>
        <fullName evidence="2">Uncharacterized protein</fullName>
    </submittedName>
</protein>
<evidence type="ECO:0000313" key="2">
    <source>
        <dbReference type="EMBL" id="KZT66373.1"/>
    </source>
</evidence>
<gene>
    <name evidence="2" type="ORF">DAEQUDRAFT_730354</name>
</gene>
<proteinExistence type="predicted"/>
<evidence type="ECO:0000256" key="1">
    <source>
        <dbReference type="SAM" id="MobiDB-lite"/>
    </source>
</evidence>